<organism evidence="1 2">
    <name type="scientific">Burkholderia cenocepacia (strain ATCC BAA-245 / DSM 16553 / LMG 16656 / NCTC 13227 / J2315 / CF5610)</name>
    <name type="common">Burkholderia cepacia (strain J2315)</name>
    <dbReference type="NCBI Taxonomy" id="216591"/>
    <lineage>
        <taxon>Bacteria</taxon>
        <taxon>Pseudomonadati</taxon>
        <taxon>Pseudomonadota</taxon>
        <taxon>Betaproteobacteria</taxon>
        <taxon>Burkholderiales</taxon>
        <taxon>Burkholderiaceae</taxon>
        <taxon>Burkholderia</taxon>
        <taxon>Burkholderia cepacia complex</taxon>
    </lineage>
</organism>
<sequence length="232" mass="25355">MLAVRARPAFAILSDPGLAGRGRHMGLLRWIFGGGKEAPREMPAARSNPVAIEPDAEMVREARDDADEVTRLLQSRIEASGLVVPGKIPELMTKLRGNIGLFQRTSIAGATQGDEPLSVGEKRALGLNTRMKYTREFVEFFRPEVLPTIEPKSALAQILDAVSFEVSRRRALTRFRKAGGGLVTIEPLGDPDACAAAKRLRRRLPLEEAPELPLPTCDADVCRCAFACEPRS</sequence>
<proteinExistence type="predicted"/>
<dbReference type="EMBL" id="AM747720">
    <property type="protein sequence ID" value="CAR53267.1"/>
    <property type="molecule type" value="Genomic_DNA"/>
</dbReference>
<dbReference type="KEGG" id="bcj:BCAL2962"/>
<evidence type="ECO:0000313" key="1">
    <source>
        <dbReference type="EMBL" id="CAR53267.1"/>
    </source>
</evidence>
<gene>
    <name evidence="1" type="ORF">BCAL2962</name>
</gene>
<dbReference type="BioCyc" id="BCEN216591:G1G1V-3272-MONOMER"/>
<dbReference type="HOGENOM" id="CLU_1192967_0_0_4"/>
<protein>
    <submittedName>
        <fullName evidence="1">Uncharacterized protein</fullName>
    </submittedName>
</protein>
<reference evidence="1 2" key="1">
    <citation type="journal article" date="2009" name="J. Bacteriol.">
        <title>The genome of Burkholderia cenocepacia J2315, an epidemic pathogen of cystic fibrosis patients.</title>
        <authorList>
            <person name="Holden M.T."/>
            <person name="Seth-Smith H.M."/>
            <person name="Crossman L.C."/>
            <person name="Sebaihia M."/>
            <person name="Bentley S.D."/>
            <person name="Cerdeno-Tarraga A.M."/>
            <person name="Thomson N.R."/>
            <person name="Bason N."/>
            <person name="Quail M.A."/>
            <person name="Sharp S."/>
            <person name="Cherevach I."/>
            <person name="Churcher C."/>
            <person name="Goodhead I."/>
            <person name="Hauser H."/>
            <person name="Holroyd N."/>
            <person name="Mungall K."/>
            <person name="Scott P."/>
            <person name="Walker D."/>
            <person name="White B."/>
            <person name="Rose H."/>
            <person name="Iversen P."/>
            <person name="Mil-Homens D."/>
            <person name="Rocha E.P."/>
            <person name="Fialho A.M."/>
            <person name="Baldwin A."/>
            <person name="Dowson C."/>
            <person name="Barrell B.G."/>
            <person name="Govan J.R."/>
            <person name="Vandamme P."/>
            <person name="Hart C.A."/>
            <person name="Mahenthiralingam E."/>
            <person name="Parkhill J."/>
        </authorList>
    </citation>
    <scope>NUCLEOTIDE SEQUENCE [LARGE SCALE GENOMIC DNA]</scope>
    <source>
        <strain evidence="2">ATCC BAA-245 / DSM 16553 / LMG 16656 / NCTC 13227 / J2315 / CF5610</strain>
    </source>
</reference>
<dbReference type="AlphaFoldDB" id="B4EB52"/>
<name>B4EB52_BURCJ</name>
<keyword evidence="2" id="KW-1185">Reference proteome</keyword>
<dbReference type="Proteomes" id="UP000001035">
    <property type="component" value="Chromosome 1"/>
</dbReference>
<evidence type="ECO:0000313" key="2">
    <source>
        <dbReference type="Proteomes" id="UP000001035"/>
    </source>
</evidence>
<accession>B4EB52</accession>